<protein>
    <submittedName>
        <fullName evidence="1">CLUMA_CG018504, isoform A</fullName>
    </submittedName>
</protein>
<reference evidence="1 2" key="1">
    <citation type="submission" date="2015-04" db="EMBL/GenBank/DDBJ databases">
        <authorList>
            <person name="Syromyatnikov M.Y."/>
            <person name="Popov V.N."/>
        </authorList>
    </citation>
    <scope>NUCLEOTIDE SEQUENCE [LARGE SCALE GENOMIC DNA]</scope>
</reference>
<sequence>MTCLSSGFISYNEDRSEIFLGLDECKSKSDANAKCDSSHYLLFAKKSKCDYYVTFRICEGSLKELSKHFKKMFRHHMFAKSDFNSKVTLEVIKYFLFGEIDKDILDDPEMFQAARVNRLSILASVCAHKIISQLTADNVFEAFNLSQDPKYIFDLEYKCFDIIIDNFDELKGTQKFKNSIKFLMGKMKMLTSTSGSLHNQSLITLVKNFEKIYDCGEWNMLNENYRNIIIKKAMVMYQQCSKEESNILMRQRKNFQAESKMMINYCSECTKCF</sequence>
<dbReference type="EMBL" id="CVRI01000064">
    <property type="protein sequence ID" value="CRL05065.1"/>
    <property type="molecule type" value="Genomic_DNA"/>
</dbReference>
<dbReference type="AlphaFoldDB" id="A0A1J1J2K9"/>
<gene>
    <name evidence="1" type="ORF">CLUMA_CG018504</name>
</gene>
<dbReference type="Gene3D" id="3.30.710.10">
    <property type="entry name" value="Potassium Channel Kv1.1, Chain A"/>
    <property type="match status" value="1"/>
</dbReference>
<evidence type="ECO:0000313" key="1">
    <source>
        <dbReference type="EMBL" id="CRL05065.1"/>
    </source>
</evidence>
<accession>A0A1J1J2K9</accession>
<keyword evidence="2" id="KW-1185">Reference proteome</keyword>
<evidence type="ECO:0000313" key="2">
    <source>
        <dbReference type="Proteomes" id="UP000183832"/>
    </source>
</evidence>
<dbReference type="InterPro" id="IPR011333">
    <property type="entry name" value="SKP1/BTB/POZ_sf"/>
</dbReference>
<organism evidence="1 2">
    <name type="scientific">Clunio marinus</name>
    <dbReference type="NCBI Taxonomy" id="568069"/>
    <lineage>
        <taxon>Eukaryota</taxon>
        <taxon>Metazoa</taxon>
        <taxon>Ecdysozoa</taxon>
        <taxon>Arthropoda</taxon>
        <taxon>Hexapoda</taxon>
        <taxon>Insecta</taxon>
        <taxon>Pterygota</taxon>
        <taxon>Neoptera</taxon>
        <taxon>Endopterygota</taxon>
        <taxon>Diptera</taxon>
        <taxon>Nematocera</taxon>
        <taxon>Chironomoidea</taxon>
        <taxon>Chironomidae</taxon>
        <taxon>Clunio</taxon>
    </lineage>
</organism>
<proteinExistence type="predicted"/>
<name>A0A1J1J2K9_9DIPT</name>
<dbReference type="Proteomes" id="UP000183832">
    <property type="component" value="Unassembled WGS sequence"/>
</dbReference>